<dbReference type="Gene3D" id="3.30.470.20">
    <property type="entry name" value="ATP-grasp fold, B domain"/>
    <property type="match status" value="1"/>
</dbReference>
<evidence type="ECO:0000259" key="1">
    <source>
        <dbReference type="Pfam" id="PF21068"/>
    </source>
</evidence>
<dbReference type="PANTHER" id="PTHR21621">
    <property type="entry name" value="RIBOSOMAL PROTEIN S6 MODIFICATION PROTEIN"/>
    <property type="match status" value="1"/>
</dbReference>
<dbReference type="InterPro" id="IPR026449">
    <property type="entry name" value="GRASP_SAV_5884"/>
</dbReference>
<comment type="caution">
    <text evidence="2">The sequence shown here is derived from an EMBL/GenBank/DDBJ whole genome shotgun (WGS) entry which is preliminary data.</text>
</comment>
<dbReference type="GO" id="GO:0005737">
    <property type="term" value="C:cytoplasm"/>
    <property type="evidence" value="ECO:0007669"/>
    <property type="project" value="TreeGrafter"/>
</dbReference>
<dbReference type="GO" id="GO:0009432">
    <property type="term" value="P:SOS response"/>
    <property type="evidence" value="ECO:0007669"/>
    <property type="project" value="TreeGrafter"/>
</dbReference>
<sequence length="317" mass="35233">MTGRTVLVLTRQPDHTADLVVRELNDREIPLVRCDLAEFPTRLSLSATMSPTGGVWEGRLRTEHRELPLSEIGAVYYRRPTHFEFEHMSDVERQWATAEARAGFGGVLAALRCRWVNHPHRNAAVSLKPVQLGAAAEAGLRIPRTLIMNDPQHARHFAQAVGTVAYKALQGSPLVGGKSLYTTIIRSPTAIGDSVRHTAHLFQEFIPKQFEVRLTVVGRQMFAARIDAHSNAAKADFRADYDNLTYQPIELPEHVAEGIRLLMHRFGLLYAAHDFLVTEDGQWVYLETNPNGQWGWIEVHTGLPIAAALASLLGGAT</sequence>
<dbReference type="PANTHER" id="PTHR21621:SF0">
    <property type="entry name" value="BETA-CITRYLGLUTAMATE SYNTHASE B-RELATED"/>
    <property type="match status" value="1"/>
</dbReference>
<evidence type="ECO:0000313" key="2">
    <source>
        <dbReference type="EMBL" id="MCP2167311.1"/>
    </source>
</evidence>
<name>A0AAE3GFL9_9PSEU</name>
<feature type="domain" description="MvdD-like pre-ATP grasp" evidence="1">
    <location>
        <begin position="5"/>
        <end position="120"/>
    </location>
</feature>
<protein>
    <submittedName>
        <fullName evidence="2">ATP-grasp ribosomal peptide maturase, SAV_5884 family</fullName>
    </submittedName>
</protein>
<organism evidence="2 3">
    <name type="scientific">Goodfellowiella coeruleoviolacea</name>
    <dbReference type="NCBI Taxonomy" id="334858"/>
    <lineage>
        <taxon>Bacteria</taxon>
        <taxon>Bacillati</taxon>
        <taxon>Actinomycetota</taxon>
        <taxon>Actinomycetes</taxon>
        <taxon>Pseudonocardiales</taxon>
        <taxon>Pseudonocardiaceae</taxon>
        <taxon>Goodfellowiella</taxon>
    </lineage>
</organism>
<evidence type="ECO:0000313" key="3">
    <source>
        <dbReference type="Proteomes" id="UP001206128"/>
    </source>
</evidence>
<dbReference type="SUPFAM" id="SSF56059">
    <property type="entry name" value="Glutathione synthetase ATP-binding domain-like"/>
    <property type="match status" value="1"/>
</dbReference>
<accession>A0AAE3GFL9</accession>
<reference evidence="2" key="1">
    <citation type="submission" date="2022-06" db="EMBL/GenBank/DDBJ databases">
        <title>Genomic Encyclopedia of Archaeal and Bacterial Type Strains, Phase II (KMG-II): from individual species to whole genera.</title>
        <authorList>
            <person name="Goeker M."/>
        </authorList>
    </citation>
    <scope>NUCLEOTIDE SEQUENCE</scope>
    <source>
        <strain evidence="2">DSM 43935</strain>
    </source>
</reference>
<dbReference type="NCBIfam" id="TIGR04187">
    <property type="entry name" value="GRASP_SAV_5884"/>
    <property type="match status" value="1"/>
</dbReference>
<dbReference type="EMBL" id="JAMTCK010000009">
    <property type="protein sequence ID" value="MCP2167311.1"/>
    <property type="molecule type" value="Genomic_DNA"/>
</dbReference>
<dbReference type="AlphaFoldDB" id="A0AAE3GFL9"/>
<dbReference type="Pfam" id="PF21068">
    <property type="entry name" value="ATPgraspMvdD"/>
    <property type="match status" value="1"/>
</dbReference>
<dbReference type="RefSeq" id="WP_253774049.1">
    <property type="nucleotide sequence ID" value="NZ_JAMTCK010000009.1"/>
</dbReference>
<gene>
    <name evidence="2" type="ORF">LX83_004184</name>
</gene>
<keyword evidence="3" id="KW-1185">Reference proteome</keyword>
<dbReference type="InterPro" id="IPR048936">
    <property type="entry name" value="MvdD-like_ATPgrasp"/>
</dbReference>
<dbReference type="Proteomes" id="UP001206128">
    <property type="component" value="Unassembled WGS sequence"/>
</dbReference>
<dbReference type="GO" id="GO:0018169">
    <property type="term" value="F:ribosomal S6-glutamic acid ligase activity"/>
    <property type="evidence" value="ECO:0007669"/>
    <property type="project" value="TreeGrafter"/>
</dbReference>
<proteinExistence type="predicted"/>